<comment type="caution">
    <text evidence="1">The sequence shown here is derived from an EMBL/GenBank/DDBJ whole genome shotgun (WGS) entry which is preliminary data.</text>
</comment>
<sequence>MMNIVKVWADVTGQTTTNHQRPKTPHDIPNGERLILRGLMLHDPPLRHFGSWSRFWSCDDEFVVASSEGFATNNMQFKSLKKMLKKSEIRIRNHELID</sequence>
<reference evidence="1 2" key="1">
    <citation type="journal article" date="2019" name="Environ. Microbiol.">
        <title>At the nexus of three kingdoms: the genome of the mycorrhizal fungus Gigaspora margarita provides insights into plant, endobacterial and fungal interactions.</title>
        <authorList>
            <person name="Venice F."/>
            <person name="Ghignone S."/>
            <person name="Salvioli di Fossalunga A."/>
            <person name="Amselem J."/>
            <person name="Novero M."/>
            <person name="Xianan X."/>
            <person name="Sedzielewska Toro K."/>
            <person name="Morin E."/>
            <person name="Lipzen A."/>
            <person name="Grigoriev I.V."/>
            <person name="Henrissat B."/>
            <person name="Martin F.M."/>
            <person name="Bonfante P."/>
        </authorList>
    </citation>
    <scope>NUCLEOTIDE SEQUENCE [LARGE SCALE GENOMIC DNA]</scope>
    <source>
        <strain evidence="1 2">BEG34</strain>
    </source>
</reference>
<dbReference type="AlphaFoldDB" id="A0A8H4EJU4"/>
<dbReference type="Proteomes" id="UP000439903">
    <property type="component" value="Unassembled WGS sequence"/>
</dbReference>
<gene>
    <name evidence="1" type="ORF">F8M41_020452</name>
</gene>
<evidence type="ECO:0000313" key="1">
    <source>
        <dbReference type="EMBL" id="KAF0499394.1"/>
    </source>
</evidence>
<accession>A0A8H4EJU4</accession>
<evidence type="ECO:0000313" key="2">
    <source>
        <dbReference type="Proteomes" id="UP000439903"/>
    </source>
</evidence>
<name>A0A8H4EJU4_GIGMA</name>
<protein>
    <submittedName>
        <fullName evidence="1">Uncharacterized protein</fullName>
    </submittedName>
</protein>
<keyword evidence="2" id="KW-1185">Reference proteome</keyword>
<proteinExistence type="predicted"/>
<dbReference type="EMBL" id="WTPW01000562">
    <property type="protein sequence ID" value="KAF0499394.1"/>
    <property type="molecule type" value="Genomic_DNA"/>
</dbReference>
<organism evidence="1 2">
    <name type="scientific">Gigaspora margarita</name>
    <dbReference type="NCBI Taxonomy" id="4874"/>
    <lineage>
        <taxon>Eukaryota</taxon>
        <taxon>Fungi</taxon>
        <taxon>Fungi incertae sedis</taxon>
        <taxon>Mucoromycota</taxon>
        <taxon>Glomeromycotina</taxon>
        <taxon>Glomeromycetes</taxon>
        <taxon>Diversisporales</taxon>
        <taxon>Gigasporaceae</taxon>
        <taxon>Gigaspora</taxon>
    </lineage>
</organism>